<dbReference type="EMBL" id="FOLH01000001">
    <property type="protein sequence ID" value="SFB77857.1"/>
    <property type="molecule type" value="Genomic_DNA"/>
</dbReference>
<feature type="transmembrane region" description="Helical" evidence="9">
    <location>
        <begin position="112"/>
        <end position="135"/>
    </location>
</feature>
<keyword evidence="4" id="KW-0408">Iron</keyword>
<evidence type="ECO:0000256" key="3">
    <source>
        <dbReference type="ARBA" id="ARBA00022448"/>
    </source>
</evidence>
<reference evidence="11 12" key="1">
    <citation type="submission" date="2016-10" db="EMBL/GenBank/DDBJ databases">
        <authorList>
            <person name="de Groot N.N."/>
        </authorList>
    </citation>
    <scope>NUCLEOTIDE SEQUENCE [LARGE SCALE GENOMIC DNA]</scope>
    <source>
        <strain evidence="11 12">DSM 18438</strain>
    </source>
</reference>
<dbReference type="Pfam" id="PF01545">
    <property type="entry name" value="Cation_efflux"/>
    <property type="match status" value="1"/>
</dbReference>
<protein>
    <submittedName>
        <fullName evidence="11">Cation diffusion facilitator family transporter</fullName>
    </submittedName>
</protein>
<dbReference type="InterPro" id="IPR002524">
    <property type="entry name" value="Cation_efflux"/>
</dbReference>
<dbReference type="SUPFAM" id="SSF161111">
    <property type="entry name" value="Cation efflux protein transmembrane domain-like"/>
    <property type="match status" value="1"/>
</dbReference>
<keyword evidence="12" id="KW-1185">Reference proteome</keyword>
<evidence type="ECO:0000313" key="11">
    <source>
        <dbReference type="EMBL" id="SFB77857.1"/>
    </source>
</evidence>
<dbReference type="Gene3D" id="1.20.1510.10">
    <property type="entry name" value="Cation efflux protein transmembrane domain"/>
    <property type="match status" value="1"/>
</dbReference>
<dbReference type="GO" id="GO:0015341">
    <property type="term" value="F:zinc efflux antiporter activity"/>
    <property type="evidence" value="ECO:0007669"/>
    <property type="project" value="TreeGrafter"/>
</dbReference>
<dbReference type="PANTHER" id="PTHR43840">
    <property type="entry name" value="MITOCHONDRIAL METAL TRANSPORTER 1-RELATED"/>
    <property type="match status" value="1"/>
</dbReference>
<dbReference type="InterPro" id="IPR027469">
    <property type="entry name" value="Cation_efflux_TMD_sf"/>
</dbReference>
<evidence type="ECO:0000256" key="2">
    <source>
        <dbReference type="ARBA" id="ARBA00010212"/>
    </source>
</evidence>
<evidence type="ECO:0000256" key="1">
    <source>
        <dbReference type="ARBA" id="ARBA00004141"/>
    </source>
</evidence>
<keyword evidence="3" id="KW-0813">Transport</keyword>
<keyword evidence="7 9" id="KW-1133">Transmembrane helix</keyword>
<feature type="transmembrane region" description="Helical" evidence="9">
    <location>
        <begin position="39"/>
        <end position="60"/>
    </location>
</feature>
<sequence length="297" mass="32293">MSSLKTTSEQSVLVISAVGGGLFAVTALVWGLVSGSLAILFDGAYSLISLGLSLVSLVALRLAQAPANSHFNFGRPLAEPLAIAFKALVLFVLCLGSAGLAIHALLTGGREIQAGMAMGFAFLSLVGCALIWFFLTRRQKKLDSSLVEAESKQWQMDTLLSGAVLLGFGLAWWLTHLGQPQWAAYADPGIVLLASGYFLMMPIKLLRQALSEILLASPEPQLRREVYRKIASLGIHRSQCRMARFGNHLLLEVDLPLHRLNRLQLTVEKVSARLQSLPVEPLVRLNICQETNDSYSV</sequence>
<comment type="similarity">
    <text evidence="2">Belongs to the cation diffusion facilitator (CDF) transporter (TC 2.A.4) family. FieF subfamily.</text>
</comment>
<evidence type="ECO:0000256" key="8">
    <source>
        <dbReference type="ARBA" id="ARBA00023136"/>
    </source>
</evidence>
<proteinExistence type="inferred from homology"/>
<dbReference type="PANTHER" id="PTHR43840:SF15">
    <property type="entry name" value="MITOCHONDRIAL METAL TRANSPORTER 1-RELATED"/>
    <property type="match status" value="1"/>
</dbReference>
<dbReference type="Proteomes" id="UP000199058">
    <property type="component" value="Unassembled WGS sequence"/>
</dbReference>
<evidence type="ECO:0000313" key="12">
    <source>
        <dbReference type="Proteomes" id="UP000199058"/>
    </source>
</evidence>
<feature type="domain" description="Cation efflux protein transmembrane" evidence="10">
    <location>
        <begin position="14"/>
        <end position="214"/>
    </location>
</feature>
<dbReference type="AlphaFoldDB" id="A0A1I1DSR5"/>
<gene>
    <name evidence="11" type="ORF">SAMN05660443_0061</name>
</gene>
<organism evidence="11 12">
    <name type="scientific">Marinospirillum celere</name>
    <dbReference type="NCBI Taxonomy" id="1122252"/>
    <lineage>
        <taxon>Bacteria</taxon>
        <taxon>Pseudomonadati</taxon>
        <taxon>Pseudomonadota</taxon>
        <taxon>Gammaproteobacteria</taxon>
        <taxon>Oceanospirillales</taxon>
        <taxon>Oceanospirillaceae</taxon>
        <taxon>Marinospirillum</taxon>
    </lineage>
</organism>
<keyword evidence="5 9" id="KW-0812">Transmembrane</keyword>
<keyword evidence="6" id="KW-0864">Zinc transport</keyword>
<evidence type="ECO:0000256" key="7">
    <source>
        <dbReference type="ARBA" id="ARBA00022989"/>
    </source>
</evidence>
<feature type="transmembrane region" description="Helical" evidence="9">
    <location>
        <begin position="12"/>
        <end position="33"/>
    </location>
</feature>
<dbReference type="NCBIfam" id="TIGR01297">
    <property type="entry name" value="CDF"/>
    <property type="match status" value="1"/>
</dbReference>
<dbReference type="OrthoDB" id="268546at2"/>
<evidence type="ECO:0000259" key="10">
    <source>
        <dbReference type="Pfam" id="PF01545"/>
    </source>
</evidence>
<keyword evidence="8 9" id="KW-0472">Membrane</keyword>
<dbReference type="InterPro" id="IPR050291">
    <property type="entry name" value="CDF_Transporter"/>
</dbReference>
<feature type="transmembrane region" description="Helical" evidence="9">
    <location>
        <begin position="156"/>
        <end position="176"/>
    </location>
</feature>
<dbReference type="InterPro" id="IPR058533">
    <property type="entry name" value="Cation_efflux_TM"/>
</dbReference>
<comment type="subcellular location">
    <subcellularLocation>
        <location evidence="1">Membrane</location>
        <topology evidence="1">Multi-pass membrane protein</topology>
    </subcellularLocation>
</comment>
<dbReference type="GO" id="GO:0015093">
    <property type="term" value="F:ferrous iron transmembrane transporter activity"/>
    <property type="evidence" value="ECO:0007669"/>
    <property type="project" value="TreeGrafter"/>
</dbReference>
<dbReference type="GO" id="GO:0015086">
    <property type="term" value="F:cadmium ion transmembrane transporter activity"/>
    <property type="evidence" value="ECO:0007669"/>
    <property type="project" value="TreeGrafter"/>
</dbReference>
<feature type="transmembrane region" description="Helical" evidence="9">
    <location>
        <begin position="182"/>
        <end position="200"/>
    </location>
</feature>
<evidence type="ECO:0000256" key="5">
    <source>
        <dbReference type="ARBA" id="ARBA00022692"/>
    </source>
</evidence>
<evidence type="ECO:0000256" key="4">
    <source>
        <dbReference type="ARBA" id="ARBA00022496"/>
    </source>
</evidence>
<keyword evidence="4" id="KW-0410">Iron transport</keyword>
<accession>A0A1I1DSR5</accession>
<feature type="transmembrane region" description="Helical" evidence="9">
    <location>
        <begin position="81"/>
        <end position="106"/>
    </location>
</feature>
<dbReference type="GO" id="GO:0006882">
    <property type="term" value="P:intracellular zinc ion homeostasis"/>
    <property type="evidence" value="ECO:0007669"/>
    <property type="project" value="TreeGrafter"/>
</dbReference>
<keyword evidence="6" id="KW-0406">Ion transport</keyword>
<name>A0A1I1DSR5_9GAMM</name>
<evidence type="ECO:0000256" key="6">
    <source>
        <dbReference type="ARBA" id="ARBA00022906"/>
    </source>
</evidence>
<evidence type="ECO:0000256" key="9">
    <source>
        <dbReference type="SAM" id="Phobius"/>
    </source>
</evidence>
<keyword evidence="6" id="KW-0862">Zinc</keyword>
<dbReference type="GO" id="GO:0005886">
    <property type="term" value="C:plasma membrane"/>
    <property type="evidence" value="ECO:0007669"/>
    <property type="project" value="TreeGrafter"/>
</dbReference>
<dbReference type="RefSeq" id="WP_091957550.1">
    <property type="nucleotide sequence ID" value="NZ_FOLH01000001.1"/>
</dbReference>